<reference evidence="2" key="1">
    <citation type="submission" date="2021-01" db="EMBL/GenBank/DDBJ databases">
        <title>Adiantum capillus-veneris genome.</title>
        <authorList>
            <person name="Fang Y."/>
            <person name="Liao Q."/>
        </authorList>
    </citation>
    <scope>NUCLEOTIDE SEQUENCE</scope>
    <source>
        <strain evidence="2">H3</strain>
        <tissue evidence="2">Leaf</tissue>
    </source>
</reference>
<dbReference type="CDD" id="cd21459">
    <property type="entry name" value="DLC-like_TCTEX1D2"/>
    <property type="match status" value="1"/>
</dbReference>
<gene>
    <name evidence="2" type="ORF">GOP47_0009479</name>
</gene>
<name>A0A9D4UWM9_ADICA</name>
<dbReference type="GO" id="GO:0005737">
    <property type="term" value="C:cytoplasm"/>
    <property type="evidence" value="ECO:0007669"/>
    <property type="project" value="TreeGrafter"/>
</dbReference>
<dbReference type="InterPro" id="IPR038586">
    <property type="entry name" value="Tctex-1-like_sf"/>
</dbReference>
<dbReference type="PANTHER" id="PTHR21255">
    <property type="entry name" value="T-COMPLEX-ASSOCIATED-TESTIS-EXPRESSED 1/ DYNEIN LIGHT CHAIN"/>
    <property type="match status" value="1"/>
</dbReference>
<dbReference type="GO" id="GO:0007018">
    <property type="term" value="P:microtubule-based movement"/>
    <property type="evidence" value="ECO:0007669"/>
    <property type="project" value="TreeGrafter"/>
</dbReference>
<evidence type="ECO:0000256" key="1">
    <source>
        <dbReference type="ARBA" id="ARBA00005361"/>
    </source>
</evidence>
<comment type="caution">
    <text evidence="2">The sequence shown here is derived from an EMBL/GenBank/DDBJ whole genome shotgun (WGS) entry which is preliminary data.</text>
</comment>
<proteinExistence type="inferred from homology"/>
<dbReference type="FunFam" id="3.30.1140.40:FF:000003">
    <property type="entry name" value="tctex1 domain-containing protein 2"/>
    <property type="match status" value="1"/>
</dbReference>
<dbReference type="InterPro" id="IPR005334">
    <property type="entry name" value="Tctex-1-like"/>
</dbReference>
<organism evidence="2 3">
    <name type="scientific">Adiantum capillus-veneris</name>
    <name type="common">Maidenhair fern</name>
    <dbReference type="NCBI Taxonomy" id="13818"/>
    <lineage>
        <taxon>Eukaryota</taxon>
        <taxon>Viridiplantae</taxon>
        <taxon>Streptophyta</taxon>
        <taxon>Embryophyta</taxon>
        <taxon>Tracheophyta</taxon>
        <taxon>Polypodiopsida</taxon>
        <taxon>Polypodiidae</taxon>
        <taxon>Polypodiales</taxon>
        <taxon>Pteridineae</taxon>
        <taxon>Pteridaceae</taxon>
        <taxon>Vittarioideae</taxon>
        <taxon>Adiantum</taxon>
    </lineage>
</organism>
<dbReference type="Gene3D" id="3.30.1140.40">
    <property type="entry name" value="Tctex-1"/>
    <property type="match status" value="1"/>
</dbReference>
<keyword evidence="3" id="KW-1185">Reference proteome</keyword>
<dbReference type="GO" id="GO:0005868">
    <property type="term" value="C:cytoplasmic dynein complex"/>
    <property type="evidence" value="ECO:0007669"/>
    <property type="project" value="TreeGrafter"/>
</dbReference>
<evidence type="ECO:0008006" key="4">
    <source>
        <dbReference type="Google" id="ProtNLM"/>
    </source>
</evidence>
<dbReference type="GO" id="GO:0045505">
    <property type="term" value="F:dynein intermediate chain binding"/>
    <property type="evidence" value="ECO:0007669"/>
    <property type="project" value="TreeGrafter"/>
</dbReference>
<dbReference type="Pfam" id="PF03645">
    <property type="entry name" value="Tctex-1"/>
    <property type="match status" value="1"/>
</dbReference>
<protein>
    <recommendedName>
        <fullName evidence="4">Tctex1 domain-containing protein 2</fullName>
    </recommendedName>
</protein>
<dbReference type="EMBL" id="JABFUD020000009">
    <property type="protein sequence ID" value="KAI5075403.1"/>
    <property type="molecule type" value="Genomic_DNA"/>
</dbReference>
<sequence>MTPKLHVAMLPMETGVHTKEHIKHHLCKNSKRCSKRGCEGLSHTHYFLVNDEITVVRDLTYAPKQYFLPGKAKDIIRATLRERLSGIIYDGEAASGWVRDIVDTIKNRLKEMEYERYKIVVQATIGEKRGQGFNMACRCFWDPNTDDYAEETFTNEDIFGVAVAFAVYQY</sequence>
<dbReference type="PANTHER" id="PTHR21255:SF67">
    <property type="entry name" value="TCTEX1 DOMAIN-CONTAINING PROTEIN 2"/>
    <property type="match status" value="1"/>
</dbReference>
<evidence type="ECO:0000313" key="2">
    <source>
        <dbReference type="EMBL" id="KAI5075403.1"/>
    </source>
</evidence>
<dbReference type="Proteomes" id="UP000886520">
    <property type="component" value="Chromosome 9"/>
</dbReference>
<comment type="similarity">
    <text evidence="1">Belongs to the dynein light chain Tctex-type family.</text>
</comment>
<evidence type="ECO:0000313" key="3">
    <source>
        <dbReference type="Proteomes" id="UP000886520"/>
    </source>
</evidence>
<dbReference type="AlphaFoldDB" id="A0A9D4UWM9"/>
<dbReference type="OrthoDB" id="10260741at2759"/>
<accession>A0A9D4UWM9</accession>